<dbReference type="InterPro" id="IPR029058">
    <property type="entry name" value="AB_hydrolase_fold"/>
</dbReference>
<sequence>MIASHRVGTGEPLLLLHGIGHRWQAWQPVLDRLAEHHDVLAVDLPGFGASALPDGPVGMRDTVARLHAFVTGLGVERPHVAGNSLGGAIALELAAAGLAASVTALSPAGFATPWEVRWALGTLRMHRFTARVPDPVLHRVARSPRLRMLAFGMIVARPGLLDPDVAVADARALRDCPGFPPVARAARGYRFTGDPEVPVTVAWGVKDRILFPRQANRARRGLPGARHLALPGCGHVPMSDAPDLVARIILETTGALPRQAAPV</sequence>
<dbReference type="PANTHER" id="PTHR46438:SF11">
    <property type="entry name" value="LIPASE-RELATED"/>
    <property type="match status" value="1"/>
</dbReference>
<dbReference type="Proteomes" id="UP000642748">
    <property type="component" value="Unassembled WGS sequence"/>
</dbReference>
<dbReference type="SUPFAM" id="SSF53474">
    <property type="entry name" value="alpha/beta-Hydrolases"/>
    <property type="match status" value="1"/>
</dbReference>
<dbReference type="RefSeq" id="WP_203920065.1">
    <property type="nucleotide sequence ID" value="NZ_BONZ01000043.1"/>
</dbReference>
<organism evidence="2 3">
    <name type="scientific">Rugosimonospora africana</name>
    <dbReference type="NCBI Taxonomy" id="556532"/>
    <lineage>
        <taxon>Bacteria</taxon>
        <taxon>Bacillati</taxon>
        <taxon>Actinomycetota</taxon>
        <taxon>Actinomycetes</taxon>
        <taxon>Micromonosporales</taxon>
        <taxon>Micromonosporaceae</taxon>
        <taxon>Rugosimonospora</taxon>
    </lineage>
</organism>
<accession>A0A8J3QTF8</accession>
<proteinExistence type="predicted"/>
<dbReference type="GO" id="GO:0016787">
    <property type="term" value="F:hydrolase activity"/>
    <property type="evidence" value="ECO:0007669"/>
    <property type="project" value="UniProtKB-KW"/>
</dbReference>
<feature type="domain" description="AB hydrolase-1" evidence="1">
    <location>
        <begin position="13"/>
        <end position="247"/>
    </location>
</feature>
<keyword evidence="2" id="KW-0378">Hydrolase</keyword>
<dbReference type="PANTHER" id="PTHR46438">
    <property type="entry name" value="ALPHA/BETA-HYDROLASES SUPERFAMILY PROTEIN"/>
    <property type="match status" value="1"/>
</dbReference>
<dbReference type="PRINTS" id="PR00111">
    <property type="entry name" value="ABHYDROLASE"/>
</dbReference>
<evidence type="ECO:0000313" key="2">
    <source>
        <dbReference type="EMBL" id="GIH16503.1"/>
    </source>
</evidence>
<dbReference type="EMBL" id="BONZ01000043">
    <property type="protein sequence ID" value="GIH16503.1"/>
    <property type="molecule type" value="Genomic_DNA"/>
</dbReference>
<dbReference type="AlphaFoldDB" id="A0A8J3QTF8"/>
<gene>
    <name evidence="2" type="ORF">Raf01_46750</name>
</gene>
<keyword evidence="3" id="KW-1185">Reference proteome</keyword>
<evidence type="ECO:0000313" key="3">
    <source>
        <dbReference type="Proteomes" id="UP000642748"/>
    </source>
</evidence>
<name>A0A8J3QTF8_9ACTN</name>
<dbReference type="Pfam" id="PF12697">
    <property type="entry name" value="Abhydrolase_6"/>
    <property type="match status" value="1"/>
</dbReference>
<protein>
    <submittedName>
        <fullName evidence="2">Hydrolase</fullName>
    </submittedName>
</protein>
<comment type="caution">
    <text evidence="2">The sequence shown here is derived from an EMBL/GenBank/DDBJ whole genome shotgun (WGS) entry which is preliminary data.</text>
</comment>
<dbReference type="Gene3D" id="3.40.50.1820">
    <property type="entry name" value="alpha/beta hydrolase"/>
    <property type="match status" value="1"/>
</dbReference>
<evidence type="ECO:0000259" key="1">
    <source>
        <dbReference type="Pfam" id="PF12697"/>
    </source>
</evidence>
<dbReference type="InterPro" id="IPR000073">
    <property type="entry name" value="AB_hydrolase_1"/>
</dbReference>
<reference evidence="2" key="1">
    <citation type="submission" date="2021-01" db="EMBL/GenBank/DDBJ databases">
        <title>Whole genome shotgun sequence of Rugosimonospora africana NBRC 104875.</title>
        <authorList>
            <person name="Komaki H."/>
            <person name="Tamura T."/>
        </authorList>
    </citation>
    <scope>NUCLEOTIDE SEQUENCE</scope>
    <source>
        <strain evidence="2">NBRC 104875</strain>
    </source>
</reference>